<dbReference type="EMBL" id="WHUF01000010">
    <property type="protein sequence ID" value="MQA23300.1"/>
    <property type="molecule type" value="Genomic_DNA"/>
</dbReference>
<name>A0A843SMQ8_9BURK</name>
<evidence type="ECO:0000313" key="4">
    <source>
        <dbReference type="Proteomes" id="UP000444318"/>
    </source>
</evidence>
<feature type="domain" description="Tail specific protease" evidence="2">
    <location>
        <begin position="156"/>
        <end position="300"/>
    </location>
</feature>
<dbReference type="Proteomes" id="UP000444318">
    <property type="component" value="Unassembled WGS sequence"/>
</dbReference>
<accession>A0A843SMQ8</accession>
<sequence length="343" mass="36210">MKRIVALALAAALLSAGARAQNGDAGQIDGATARALVQKVLELVESKAVPPLDQADYDVARKRLLALAPADASSVERPAVYAAIRKLLNTLDSDRHSFFWSDQAINDYKGYGASVAAKLVTVKTIETPTGRALLILPPPITDGTPEAVTAYVDTLLQQVASEPGLAETCALVVDLTMQTGGNAWPPMVALAPLFTVENQARFVPAHGERWPLANLQSIAHLAQKSVKARTNPLEKFRGQDFAVILGSDTASAGEMVAIALRGETGRSRSFGLATAGKTTANNVFDTPDHGHLVLTTALYAYGQQPPLRGKLVPDEPAFGGESLASVRARAAAWATARATACRR</sequence>
<evidence type="ECO:0000259" key="2">
    <source>
        <dbReference type="Pfam" id="PF03572"/>
    </source>
</evidence>
<dbReference type="GO" id="GO:0008236">
    <property type="term" value="F:serine-type peptidase activity"/>
    <property type="evidence" value="ECO:0007669"/>
    <property type="project" value="InterPro"/>
</dbReference>
<protein>
    <recommendedName>
        <fullName evidence="2">Tail specific protease domain-containing protein</fullName>
    </recommendedName>
</protein>
<evidence type="ECO:0000313" key="3">
    <source>
        <dbReference type="EMBL" id="MQA23300.1"/>
    </source>
</evidence>
<evidence type="ECO:0000256" key="1">
    <source>
        <dbReference type="SAM" id="SignalP"/>
    </source>
</evidence>
<feature type="chain" id="PRO_5032583180" description="Tail specific protease domain-containing protein" evidence="1">
    <location>
        <begin position="21"/>
        <end position="343"/>
    </location>
</feature>
<dbReference type="AlphaFoldDB" id="A0A843SMQ8"/>
<dbReference type="GO" id="GO:0006508">
    <property type="term" value="P:proteolysis"/>
    <property type="evidence" value="ECO:0007669"/>
    <property type="project" value="InterPro"/>
</dbReference>
<dbReference type="SUPFAM" id="SSF52096">
    <property type="entry name" value="ClpP/crotonase"/>
    <property type="match status" value="1"/>
</dbReference>
<reference evidence="3 4" key="1">
    <citation type="submission" date="2019-10" db="EMBL/GenBank/DDBJ databases">
        <title>Two novel species isolated from a subtropical stream in China.</title>
        <authorList>
            <person name="Lu H."/>
        </authorList>
    </citation>
    <scope>NUCLEOTIDE SEQUENCE [LARGE SCALE GENOMIC DNA]</scope>
    <source>
        <strain evidence="3 4">FT103W</strain>
    </source>
</reference>
<dbReference type="RefSeq" id="WP_152809171.1">
    <property type="nucleotide sequence ID" value="NZ_WHUF01000010.1"/>
</dbReference>
<dbReference type="InterPro" id="IPR029045">
    <property type="entry name" value="ClpP/crotonase-like_dom_sf"/>
</dbReference>
<keyword evidence="4" id="KW-1185">Reference proteome</keyword>
<dbReference type="Gene3D" id="3.90.226.10">
    <property type="entry name" value="2-enoyl-CoA Hydratase, Chain A, domain 1"/>
    <property type="match status" value="1"/>
</dbReference>
<gene>
    <name evidence="3" type="ORF">GEV01_27630</name>
</gene>
<comment type="caution">
    <text evidence="3">The sequence shown here is derived from an EMBL/GenBank/DDBJ whole genome shotgun (WGS) entry which is preliminary data.</text>
</comment>
<keyword evidence="1" id="KW-0732">Signal</keyword>
<dbReference type="Pfam" id="PF03572">
    <property type="entry name" value="Peptidase_S41"/>
    <property type="match status" value="1"/>
</dbReference>
<proteinExistence type="predicted"/>
<organism evidence="3 4">
    <name type="scientific">Rugamonas rivuli</name>
    <dbReference type="NCBI Taxonomy" id="2743358"/>
    <lineage>
        <taxon>Bacteria</taxon>
        <taxon>Pseudomonadati</taxon>
        <taxon>Pseudomonadota</taxon>
        <taxon>Betaproteobacteria</taxon>
        <taxon>Burkholderiales</taxon>
        <taxon>Oxalobacteraceae</taxon>
        <taxon>Telluria group</taxon>
        <taxon>Rugamonas</taxon>
    </lineage>
</organism>
<feature type="signal peptide" evidence="1">
    <location>
        <begin position="1"/>
        <end position="20"/>
    </location>
</feature>
<dbReference type="InterPro" id="IPR005151">
    <property type="entry name" value="Tail-specific_protease"/>
</dbReference>